<reference evidence="3" key="1">
    <citation type="journal article" date="2019" name="Int. J. Syst. Evol. Microbiol.">
        <title>The Global Catalogue of Microorganisms (GCM) 10K type strain sequencing project: providing services to taxonomists for standard genome sequencing and annotation.</title>
        <authorList>
            <consortium name="The Broad Institute Genomics Platform"/>
            <consortium name="The Broad Institute Genome Sequencing Center for Infectious Disease"/>
            <person name="Wu L."/>
            <person name="Ma J."/>
        </authorList>
    </citation>
    <scope>NUCLEOTIDE SEQUENCE [LARGE SCALE GENOMIC DNA]</scope>
    <source>
        <strain evidence="3">KCTC 13528</strain>
    </source>
</reference>
<feature type="transmembrane region" description="Helical" evidence="1">
    <location>
        <begin position="6"/>
        <end position="23"/>
    </location>
</feature>
<keyword evidence="1" id="KW-1133">Transmembrane helix</keyword>
<evidence type="ECO:0000256" key="1">
    <source>
        <dbReference type="SAM" id="Phobius"/>
    </source>
</evidence>
<protein>
    <recommendedName>
        <fullName evidence="4">YtpI-like protein</fullName>
    </recommendedName>
</protein>
<proteinExistence type="predicted"/>
<dbReference type="EMBL" id="JBHUPG010000020">
    <property type="protein sequence ID" value="MFD2912409.1"/>
    <property type="molecule type" value="Genomic_DNA"/>
</dbReference>
<sequence length="97" mass="11135">MLNLLFILLMAIVVASNFYIFRFQKSVEGNDERGKLIQLQTFSSMYNTLFVSSVLVIVLNIVDIINAEQMVDVWLYLLVAISVFGAFKLNRNKNKQV</sequence>
<feature type="transmembrane region" description="Helical" evidence="1">
    <location>
        <begin position="44"/>
        <end position="67"/>
    </location>
</feature>
<keyword evidence="1" id="KW-0472">Membrane</keyword>
<gene>
    <name evidence="2" type="ORF">ACFS5P_11025</name>
</gene>
<name>A0ABW5ZHD7_9BACL</name>
<organism evidence="2 3">
    <name type="scientific">Jeotgalibacillus terrae</name>
    <dbReference type="NCBI Taxonomy" id="587735"/>
    <lineage>
        <taxon>Bacteria</taxon>
        <taxon>Bacillati</taxon>
        <taxon>Bacillota</taxon>
        <taxon>Bacilli</taxon>
        <taxon>Bacillales</taxon>
        <taxon>Caryophanaceae</taxon>
        <taxon>Jeotgalibacillus</taxon>
    </lineage>
</organism>
<evidence type="ECO:0000313" key="3">
    <source>
        <dbReference type="Proteomes" id="UP001597561"/>
    </source>
</evidence>
<dbReference type="Proteomes" id="UP001597561">
    <property type="component" value="Unassembled WGS sequence"/>
</dbReference>
<evidence type="ECO:0008006" key="4">
    <source>
        <dbReference type="Google" id="ProtNLM"/>
    </source>
</evidence>
<keyword evidence="3" id="KW-1185">Reference proteome</keyword>
<feature type="transmembrane region" description="Helical" evidence="1">
    <location>
        <begin position="73"/>
        <end position="90"/>
    </location>
</feature>
<comment type="caution">
    <text evidence="2">The sequence shown here is derived from an EMBL/GenBank/DDBJ whole genome shotgun (WGS) entry which is preliminary data.</text>
</comment>
<accession>A0ABW5ZHD7</accession>
<dbReference type="RefSeq" id="WP_204730756.1">
    <property type="nucleotide sequence ID" value="NZ_JAFBDK010000024.1"/>
</dbReference>
<keyword evidence="1" id="KW-0812">Transmembrane</keyword>
<evidence type="ECO:0000313" key="2">
    <source>
        <dbReference type="EMBL" id="MFD2912409.1"/>
    </source>
</evidence>